<sequence>MKPEYAGREQTFAKHFILEKYLQSLAFKLLLGGYPTLTYVDGFSGPWEAKTDDYSDTSFMIAIRVLKDAQQQLRAQGKRKRIRCFFVEEKAGAYAELRAAVMQHHDPANDFYVHTFHGRLEDAVDEIMKVVGTSFALTFIDPTGWTGYEFDKIARIMQHQPGEVLLNYMFDFINRFTAWDDPKITASFDGILGKDWRSRLDCTLRRHEAVQALFAEAFRKAGMFSHVLSTPIAKLSDRQHFSIVYGTRSGEGLATYREVEFSAMRAHGMHRHEAKQALREAATGTLDMFAMAGFQSPLPIEAQVKGYRTEAREWLLDQLRTEGRAFPFSAVWQAMIETFMLRRTDARQVCAELAKEGLIANTWRVNGSRKSTPGDDDPIGLTPPPISPGSDSAAVPG</sequence>
<reference evidence="2 3" key="1">
    <citation type="submission" date="2015-03" db="EMBL/GenBank/DDBJ databases">
        <authorList>
            <person name="Hassan Y.I."/>
            <person name="Lepp D."/>
            <person name="Li X.-Z."/>
            <person name="Zhou T."/>
        </authorList>
    </citation>
    <scope>NUCLEOTIDE SEQUENCE [LARGE SCALE GENOMIC DNA]</scope>
    <source>
        <strain evidence="2 3">BD-c194</strain>
    </source>
</reference>
<dbReference type="AlphaFoldDB" id="A0A0F5FG30"/>
<feature type="region of interest" description="Disordered" evidence="1">
    <location>
        <begin position="365"/>
        <end position="397"/>
    </location>
</feature>
<evidence type="ECO:0008006" key="4">
    <source>
        <dbReference type="Google" id="ProtNLM"/>
    </source>
</evidence>
<evidence type="ECO:0000313" key="2">
    <source>
        <dbReference type="EMBL" id="KKB07142.1"/>
    </source>
</evidence>
<evidence type="ECO:0000313" key="3">
    <source>
        <dbReference type="Proteomes" id="UP000033632"/>
    </source>
</evidence>
<dbReference type="EMBL" id="JZEX01000173">
    <property type="protein sequence ID" value="KKB07142.1"/>
    <property type="molecule type" value="Genomic_DNA"/>
</dbReference>
<dbReference type="OrthoDB" id="275124at2"/>
<dbReference type="PATRIC" id="fig|443610.3.peg.2132"/>
<dbReference type="InterPro" id="IPR031009">
    <property type="entry name" value="Tcm_partner"/>
</dbReference>
<evidence type="ECO:0000256" key="1">
    <source>
        <dbReference type="SAM" id="MobiDB-lite"/>
    </source>
</evidence>
<dbReference type="Proteomes" id="UP000033632">
    <property type="component" value="Unassembled WGS sequence"/>
</dbReference>
<name>A0A0F5FG30_9HYPH</name>
<gene>
    <name evidence="2" type="ORF">VE25_19085</name>
</gene>
<accession>A0A0F5FG30</accession>
<dbReference type="NCBIfam" id="TIGR04474">
    <property type="entry name" value="tcm_partner"/>
    <property type="match status" value="1"/>
</dbReference>
<proteinExistence type="predicted"/>
<keyword evidence="3" id="KW-1185">Reference proteome</keyword>
<organism evidence="2 3">
    <name type="scientific">Devosia geojensis</name>
    <dbReference type="NCBI Taxonomy" id="443610"/>
    <lineage>
        <taxon>Bacteria</taxon>
        <taxon>Pseudomonadati</taxon>
        <taxon>Pseudomonadota</taxon>
        <taxon>Alphaproteobacteria</taxon>
        <taxon>Hyphomicrobiales</taxon>
        <taxon>Devosiaceae</taxon>
        <taxon>Devosia</taxon>
    </lineage>
</organism>
<dbReference type="RefSeq" id="WP_046110260.1">
    <property type="nucleotide sequence ID" value="NZ_JZEX01000173.1"/>
</dbReference>
<protein>
    <recommendedName>
        <fullName evidence="4">Three-Cys-motif partner protein TcmP</fullName>
    </recommendedName>
</protein>
<comment type="caution">
    <text evidence="2">The sequence shown here is derived from an EMBL/GenBank/DDBJ whole genome shotgun (WGS) entry which is preliminary data.</text>
</comment>